<dbReference type="OrthoDB" id="738227at2759"/>
<reference evidence="1 2" key="1">
    <citation type="submission" date="2019-12" db="EMBL/GenBank/DDBJ databases">
        <authorList>
            <person name="Alioto T."/>
            <person name="Alioto T."/>
            <person name="Gomez Garrido J."/>
        </authorList>
    </citation>
    <scope>NUCLEOTIDE SEQUENCE [LARGE SCALE GENOMIC DNA]</scope>
</reference>
<dbReference type="EMBL" id="CACTIH010002402">
    <property type="protein sequence ID" value="CAA2976318.1"/>
    <property type="molecule type" value="Genomic_DNA"/>
</dbReference>
<dbReference type="PANTHER" id="PTHR47242">
    <property type="entry name" value="TRAF-LIKE FAMILY PROTEIN"/>
    <property type="match status" value="1"/>
</dbReference>
<evidence type="ECO:0000313" key="2">
    <source>
        <dbReference type="Proteomes" id="UP000594638"/>
    </source>
</evidence>
<dbReference type="Gramene" id="OE9A020770T1">
    <property type="protein sequence ID" value="OE9A020770C1"/>
    <property type="gene ID" value="OE9A020770"/>
</dbReference>
<sequence>MGEHMNAPSVQSSDMNGINISLTNVPGNLICPPEISAAGSSENPSFRLKTTWPELSDELLRLIVNSLRALDGSALKVALVLDKAPKHLQPDLTALIPKLVEHSEHSIAACALLDRYQKSDAEPLFVCLFLGAPSQLECSSELWDCALFQSLVLLVDSNNEPLAATVDVIFKAALHCRHIPEAVRSVRVRLKELGIEASLCVLKSNCK</sequence>
<organism evidence="1 2">
    <name type="scientific">Olea europaea subsp. europaea</name>
    <dbReference type="NCBI Taxonomy" id="158383"/>
    <lineage>
        <taxon>Eukaryota</taxon>
        <taxon>Viridiplantae</taxon>
        <taxon>Streptophyta</taxon>
        <taxon>Embryophyta</taxon>
        <taxon>Tracheophyta</taxon>
        <taxon>Spermatophyta</taxon>
        <taxon>Magnoliopsida</taxon>
        <taxon>eudicotyledons</taxon>
        <taxon>Gunneridae</taxon>
        <taxon>Pentapetalae</taxon>
        <taxon>asterids</taxon>
        <taxon>lamiids</taxon>
        <taxon>Lamiales</taxon>
        <taxon>Oleaceae</taxon>
        <taxon>Oleeae</taxon>
        <taxon>Olea</taxon>
    </lineage>
</organism>
<protein>
    <submittedName>
        <fullName evidence="1">Copia protein</fullName>
    </submittedName>
</protein>
<evidence type="ECO:0000313" key="1">
    <source>
        <dbReference type="EMBL" id="CAA2976318.1"/>
    </source>
</evidence>
<name>A0A8S0RAP4_OLEEU</name>
<dbReference type="AlphaFoldDB" id="A0A8S0RAP4"/>
<keyword evidence="2" id="KW-1185">Reference proteome</keyword>
<dbReference type="PANTHER" id="PTHR47242:SF1">
    <property type="entry name" value="TRAF-LIKE FAMILY PROTEIN"/>
    <property type="match status" value="1"/>
</dbReference>
<dbReference type="Proteomes" id="UP000594638">
    <property type="component" value="Unassembled WGS sequence"/>
</dbReference>
<comment type="caution">
    <text evidence="1">The sequence shown here is derived from an EMBL/GenBank/DDBJ whole genome shotgun (WGS) entry which is preliminary data.</text>
</comment>
<proteinExistence type="predicted"/>
<accession>A0A8S0RAP4</accession>
<gene>
    <name evidence="1" type="ORF">OLEA9_A020770</name>
</gene>